<keyword evidence="3" id="KW-1185">Reference proteome</keyword>
<comment type="caution">
    <text evidence="2">The sequence shown here is derived from an EMBL/GenBank/DDBJ whole genome shotgun (WGS) entry which is preliminary data.</text>
</comment>
<name>A0AAV4WLW9_CAEEX</name>
<reference evidence="2 3" key="1">
    <citation type="submission" date="2021-06" db="EMBL/GenBank/DDBJ databases">
        <title>Caerostris extrusa draft genome.</title>
        <authorList>
            <person name="Kono N."/>
            <person name="Arakawa K."/>
        </authorList>
    </citation>
    <scope>NUCLEOTIDE SEQUENCE [LARGE SCALE GENOMIC DNA]</scope>
</reference>
<dbReference type="AlphaFoldDB" id="A0AAV4WLW9"/>
<proteinExistence type="predicted"/>
<accession>A0AAV4WLW9</accession>
<evidence type="ECO:0000256" key="1">
    <source>
        <dbReference type="SAM" id="MobiDB-lite"/>
    </source>
</evidence>
<sequence>MLEAPRRTPEQSNSDLKYVINFNMNSIFCVDGTQKKSSKLVQVPRRSKNKAHNWTQEQSSELVETPRRMQKYSPELLQEPRRTQELSSELVT</sequence>
<feature type="compositionally biased region" description="Polar residues" evidence="1">
    <location>
        <begin position="52"/>
        <end position="62"/>
    </location>
</feature>
<feature type="region of interest" description="Disordered" evidence="1">
    <location>
        <begin position="40"/>
        <end position="92"/>
    </location>
</feature>
<evidence type="ECO:0000313" key="3">
    <source>
        <dbReference type="Proteomes" id="UP001054945"/>
    </source>
</evidence>
<evidence type="ECO:0000313" key="2">
    <source>
        <dbReference type="EMBL" id="GIY82533.1"/>
    </source>
</evidence>
<organism evidence="2 3">
    <name type="scientific">Caerostris extrusa</name>
    <name type="common">Bark spider</name>
    <name type="synonym">Caerostris bankana</name>
    <dbReference type="NCBI Taxonomy" id="172846"/>
    <lineage>
        <taxon>Eukaryota</taxon>
        <taxon>Metazoa</taxon>
        <taxon>Ecdysozoa</taxon>
        <taxon>Arthropoda</taxon>
        <taxon>Chelicerata</taxon>
        <taxon>Arachnida</taxon>
        <taxon>Araneae</taxon>
        <taxon>Araneomorphae</taxon>
        <taxon>Entelegynae</taxon>
        <taxon>Araneoidea</taxon>
        <taxon>Araneidae</taxon>
        <taxon>Caerostris</taxon>
    </lineage>
</organism>
<dbReference type="Proteomes" id="UP001054945">
    <property type="component" value="Unassembled WGS sequence"/>
</dbReference>
<gene>
    <name evidence="2" type="ORF">CEXT_630671</name>
</gene>
<dbReference type="EMBL" id="BPLR01016253">
    <property type="protein sequence ID" value="GIY82533.1"/>
    <property type="molecule type" value="Genomic_DNA"/>
</dbReference>
<protein>
    <submittedName>
        <fullName evidence="2">Uncharacterized protein</fullName>
    </submittedName>
</protein>